<keyword evidence="2" id="KW-1015">Disulfide bond</keyword>
<reference evidence="7" key="1">
    <citation type="submission" date="2022-03" db="EMBL/GenBank/DDBJ databases">
        <authorList>
            <person name="Alioto T."/>
            <person name="Alioto T."/>
            <person name="Gomez Garrido J."/>
        </authorList>
    </citation>
    <scope>NUCLEOTIDE SEQUENCE</scope>
</reference>
<dbReference type="Gene3D" id="2.60.120.290">
    <property type="entry name" value="Spermadhesin, CUB domain"/>
    <property type="match status" value="1"/>
</dbReference>
<dbReference type="SMART" id="SM00241">
    <property type="entry name" value="ZP"/>
    <property type="match status" value="1"/>
</dbReference>
<dbReference type="InterPro" id="IPR055355">
    <property type="entry name" value="ZP-C"/>
</dbReference>
<dbReference type="AlphaFoldDB" id="A0AAD1TE37"/>
<evidence type="ECO:0000256" key="3">
    <source>
        <dbReference type="PROSITE-ProRule" id="PRU00059"/>
    </source>
</evidence>
<organism evidence="7 8">
    <name type="scientific">Pelobates cultripes</name>
    <name type="common">Western spadefoot toad</name>
    <dbReference type="NCBI Taxonomy" id="61616"/>
    <lineage>
        <taxon>Eukaryota</taxon>
        <taxon>Metazoa</taxon>
        <taxon>Chordata</taxon>
        <taxon>Craniata</taxon>
        <taxon>Vertebrata</taxon>
        <taxon>Euteleostomi</taxon>
        <taxon>Amphibia</taxon>
        <taxon>Batrachia</taxon>
        <taxon>Anura</taxon>
        <taxon>Pelobatoidea</taxon>
        <taxon>Pelobatidae</taxon>
        <taxon>Pelobates</taxon>
    </lineage>
</organism>
<dbReference type="PANTHER" id="PTHR14002">
    <property type="entry name" value="ENDOGLIN/TGF-BETA RECEPTOR TYPE III"/>
    <property type="match status" value="1"/>
</dbReference>
<dbReference type="Gene3D" id="2.60.40.4100">
    <property type="entry name" value="Zona pellucida, ZP-C domain"/>
    <property type="match status" value="1"/>
</dbReference>
<evidence type="ECO:0000256" key="1">
    <source>
        <dbReference type="ARBA" id="ARBA00022729"/>
    </source>
</evidence>
<feature type="domain" description="ZP" evidence="6">
    <location>
        <begin position="199"/>
        <end position="443"/>
    </location>
</feature>
<evidence type="ECO:0000259" key="6">
    <source>
        <dbReference type="PROSITE" id="PS51034"/>
    </source>
</evidence>
<dbReference type="PROSITE" id="PS51034">
    <property type="entry name" value="ZP_2"/>
    <property type="match status" value="1"/>
</dbReference>
<feature type="domain" description="CUB" evidence="5">
    <location>
        <begin position="1"/>
        <end position="69"/>
    </location>
</feature>
<feature type="transmembrane region" description="Helical" evidence="4">
    <location>
        <begin position="108"/>
        <end position="134"/>
    </location>
</feature>
<evidence type="ECO:0000256" key="2">
    <source>
        <dbReference type="ARBA" id="ARBA00023157"/>
    </source>
</evidence>
<comment type="caution">
    <text evidence="3">Lacks conserved residue(s) required for the propagation of feature annotation.</text>
</comment>
<evidence type="ECO:0000313" key="8">
    <source>
        <dbReference type="Proteomes" id="UP001295444"/>
    </source>
</evidence>
<dbReference type="PROSITE" id="PS01180">
    <property type="entry name" value="CUB"/>
    <property type="match status" value="1"/>
</dbReference>
<dbReference type="PANTHER" id="PTHR14002:SF38">
    <property type="entry name" value="CUB AND ZONA PELLUCIDA-LIKE DOMAIN-CONTAINING PROTEIN 1"/>
    <property type="match status" value="1"/>
</dbReference>
<dbReference type="FunFam" id="2.60.40.4100:FF:000005">
    <property type="entry name" value="Deleted in malignant brain tumors 1"/>
    <property type="match status" value="1"/>
</dbReference>
<dbReference type="Proteomes" id="UP001295444">
    <property type="component" value="Chromosome 11"/>
</dbReference>
<sequence>MNNSENTSPNCGHEWVKVYDGPPESSILLGKICRAENTSFYSSSNVMAIEFRSDSIARGTGFLAEYKTRSAITDIPVWFALTLCSVWYSLTFCSVWCALTLCSVRASWYALTLCSVWYSLTLCSVNCNYCVWFIHVHNNYKIQLYFTDFVTAFDRASIGSTLSRLTQSGILQNFVLESWCSSTDIERVWNKDSSSVTLSCFTNFMEAQISLSYLQSMGYSPETVFLNDPKCRPRVISGWLEFHVPYQGCLTVEQTETDTIRYTNKLWAYAAEPVITHSKKLSLTLKCEMYQEAMVDTIYHADDTIENTLTQYGLFSTNLTFFQSASFLYPVLQYPYYIQHNQDLYLQASLITSDPSLILFVETCVASPDRLNFARNIYYIIHNGCSRAPGYRTYYSSSQSTVRFGFRAFSFLQQDSIVYLRCKLIVCKQYSYPSRCSQGCIKRHKRDTQLSHEEVYVVAGPVELVQ</sequence>
<keyword evidence="4" id="KW-0812">Transmembrane</keyword>
<dbReference type="Pfam" id="PF00100">
    <property type="entry name" value="Zona_pellucida"/>
    <property type="match status" value="1"/>
</dbReference>
<keyword evidence="4" id="KW-0472">Membrane</keyword>
<keyword evidence="1" id="KW-0732">Signal</keyword>
<dbReference type="InterPro" id="IPR042235">
    <property type="entry name" value="ZP-C_dom"/>
</dbReference>
<evidence type="ECO:0000313" key="7">
    <source>
        <dbReference type="EMBL" id="CAH2322793.1"/>
    </source>
</evidence>
<name>A0AAD1TE37_PELCU</name>
<dbReference type="CDD" id="cd00041">
    <property type="entry name" value="CUB"/>
    <property type="match status" value="1"/>
</dbReference>
<feature type="transmembrane region" description="Helical" evidence="4">
    <location>
        <begin position="77"/>
        <end position="101"/>
    </location>
</feature>
<evidence type="ECO:0000256" key="4">
    <source>
        <dbReference type="SAM" id="Phobius"/>
    </source>
</evidence>
<keyword evidence="4" id="KW-1133">Transmembrane helix</keyword>
<evidence type="ECO:0008006" key="9">
    <source>
        <dbReference type="Google" id="ProtNLM"/>
    </source>
</evidence>
<protein>
    <recommendedName>
        <fullName evidence="9">Deleted in malignant brain tumors 1 protein</fullName>
    </recommendedName>
</protein>
<dbReference type="Gene3D" id="2.60.40.3210">
    <property type="entry name" value="Zona pellucida, ZP-N domain"/>
    <property type="match status" value="1"/>
</dbReference>
<dbReference type="SUPFAM" id="SSF49854">
    <property type="entry name" value="Spermadhesin, CUB domain"/>
    <property type="match status" value="1"/>
</dbReference>
<evidence type="ECO:0000259" key="5">
    <source>
        <dbReference type="PROSITE" id="PS01180"/>
    </source>
</evidence>
<dbReference type="Pfam" id="PF00431">
    <property type="entry name" value="CUB"/>
    <property type="match status" value="1"/>
</dbReference>
<dbReference type="InterPro" id="IPR000859">
    <property type="entry name" value="CUB_dom"/>
</dbReference>
<proteinExistence type="predicted"/>
<gene>
    <name evidence="7" type="ORF">PECUL_23A055345</name>
</gene>
<dbReference type="InterPro" id="IPR035914">
    <property type="entry name" value="Sperma_CUB_dom_sf"/>
</dbReference>
<keyword evidence="8" id="KW-1185">Reference proteome</keyword>
<dbReference type="EMBL" id="OW240922">
    <property type="protein sequence ID" value="CAH2322793.1"/>
    <property type="molecule type" value="Genomic_DNA"/>
</dbReference>
<dbReference type="InterPro" id="IPR001507">
    <property type="entry name" value="ZP_dom"/>
</dbReference>
<accession>A0AAD1TE37</accession>